<dbReference type="InterPro" id="IPR001182">
    <property type="entry name" value="FtsW/RodA"/>
</dbReference>
<proteinExistence type="predicted"/>
<evidence type="ECO:0000256" key="1">
    <source>
        <dbReference type="ARBA" id="ARBA00004141"/>
    </source>
</evidence>
<dbReference type="Proteomes" id="UP001138802">
    <property type="component" value="Unassembled WGS sequence"/>
</dbReference>
<feature type="transmembrane region" description="Helical" evidence="6">
    <location>
        <begin position="373"/>
        <end position="398"/>
    </location>
</feature>
<protein>
    <recommendedName>
        <fullName evidence="9">Cell wall polymerase</fullName>
    </recommendedName>
</protein>
<comment type="subcellular location">
    <subcellularLocation>
        <location evidence="1">Membrane</location>
        <topology evidence="1">Multi-pass membrane protein</topology>
    </subcellularLocation>
</comment>
<evidence type="ECO:0000256" key="5">
    <source>
        <dbReference type="ARBA" id="ARBA00023136"/>
    </source>
</evidence>
<dbReference type="PANTHER" id="PTHR30474">
    <property type="entry name" value="CELL CYCLE PROTEIN"/>
    <property type="match status" value="1"/>
</dbReference>
<feature type="transmembrane region" description="Helical" evidence="6">
    <location>
        <begin position="258"/>
        <end position="280"/>
    </location>
</feature>
<evidence type="ECO:0000313" key="7">
    <source>
        <dbReference type="EMBL" id="MBK1646343.1"/>
    </source>
</evidence>
<dbReference type="GO" id="GO:0032153">
    <property type="term" value="C:cell division site"/>
    <property type="evidence" value="ECO:0007669"/>
    <property type="project" value="TreeGrafter"/>
</dbReference>
<dbReference type="PANTHER" id="PTHR30474:SF3">
    <property type="entry name" value="PEPTIDOGLYCAN GLYCOSYLTRANSFERASE RODA"/>
    <property type="match status" value="1"/>
</dbReference>
<feature type="transmembrane region" description="Helical" evidence="6">
    <location>
        <begin position="404"/>
        <end position="428"/>
    </location>
</feature>
<reference evidence="7 8" key="1">
    <citation type="journal article" date="2020" name="Microorganisms">
        <title>Osmotic Adaptation and Compatible Solute Biosynthesis of Phototrophic Bacteria as Revealed from Genome Analyses.</title>
        <authorList>
            <person name="Imhoff J.F."/>
            <person name="Rahn T."/>
            <person name="Kunzel S."/>
            <person name="Keller A."/>
            <person name="Neulinger S.C."/>
        </authorList>
    </citation>
    <scope>NUCLEOTIDE SEQUENCE [LARGE SCALE GENOMIC DNA]</scope>
    <source>
        <strain evidence="7 8">DSM 21303</strain>
    </source>
</reference>
<feature type="transmembrane region" description="Helical" evidence="6">
    <location>
        <begin position="54"/>
        <end position="74"/>
    </location>
</feature>
<gene>
    <name evidence="7" type="ORF">CKO25_17150</name>
</gene>
<organism evidence="7 8">
    <name type="scientific">Thiocapsa imhoffii</name>
    <dbReference type="NCBI Taxonomy" id="382777"/>
    <lineage>
        <taxon>Bacteria</taxon>
        <taxon>Pseudomonadati</taxon>
        <taxon>Pseudomonadota</taxon>
        <taxon>Gammaproteobacteria</taxon>
        <taxon>Chromatiales</taxon>
        <taxon>Chromatiaceae</taxon>
        <taxon>Thiocapsa</taxon>
    </lineage>
</organism>
<dbReference type="Pfam" id="PF01098">
    <property type="entry name" value="FTSW_RODA_SPOVE"/>
    <property type="match status" value="1"/>
</dbReference>
<keyword evidence="3" id="KW-0133">Cell shape</keyword>
<evidence type="ECO:0000256" key="3">
    <source>
        <dbReference type="ARBA" id="ARBA00022960"/>
    </source>
</evidence>
<feature type="transmembrane region" description="Helical" evidence="6">
    <location>
        <begin position="341"/>
        <end position="361"/>
    </location>
</feature>
<evidence type="ECO:0000256" key="6">
    <source>
        <dbReference type="SAM" id="Phobius"/>
    </source>
</evidence>
<feature type="transmembrane region" description="Helical" evidence="6">
    <location>
        <begin position="141"/>
        <end position="159"/>
    </location>
</feature>
<dbReference type="AlphaFoldDB" id="A0A9X0WKN9"/>
<evidence type="ECO:0008006" key="9">
    <source>
        <dbReference type="Google" id="ProtNLM"/>
    </source>
</evidence>
<feature type="transmembrane region" description="Helical" evidence="6">
    <location>
        <begin position="208"/>
        <end position="228"/>
    </location>
</feature>
<keyword evidence="2 6" id="KW-0812">Transmembrane</keyword>
<dbReference type="GO" id="GO:0008360">
    <property type="term" value="P:regulation of cell shape"/>
    <property type="evidence" value="ECO:0007669"/>
    <property type="project" value="UniProtKB-KW"/>
</dbReference>
<dbReference type="GO" id="GO:0051301">
    <property type="term" value="P:cell division"/>
    <property type="evidence" value="ECO:0007669"/>
    <property type="project" value="InterPro"/>
</dbReference>
<comment type="caution">
    <text evidence="7">The sequence shown here is derived from an EMBL/GenBank/DDBJ whole genome shotgun (WGS) entry which is preliminary data.</text>
</comment>
<feature type="transmembrane region" description="Helical" evidence="6">
    <location>
        <begin position="23"/>
        <end position="42"/>
    </location>
</feature>
<sequence>MRSGRHRDGFIASWILRTEERNLLGWCLLGIGFGFLMIWSTMIQRGIPLGIGDLLVFGGYAVALISIHLIFVLGRFQGDQILVIAVNFLCGIGMLVQYRLGSFDTQGISRPLLLYPLSLICMALLTLMVRQGRYQLLMSGMWPWFWGLFSIMVLVLLLLFGQRFRGGVYAIGLMTPSEVLKFTCGLFTASLIARYAKTLGDWRLLKTHLFSPWLIGFIGIWCLLVLLLIMLSDVGLLLILGLSLVITLYVGTWHLGYVLIAVISSGALLTLILSLFPHAVRRIDSWLDPFRDPTGGSWQVLQGLSGLYSGGLWGEGFGLGAPHFTPIASSDFVYTVIGEELGFAGTLLLLAIYALLLNRILQIASRTTSDPGRLLVVALFSTLTTQVVLNVAGVTGLIPLTGLPLPFISLGGSSLIVTLGLMAFILAISEDNGARRHVTKKTKRLHKK</sequence>
<dbReference type="GO" id="GO:0015648">
    <property type="term" value="F:lipid-linked peptidoglycan transporter activity"/>
    <property type="evidence" value="ECO:0007669"/>
    <property type="project" value="TreeGrafter"/>
</dbReference>
<feature type="transmembrane region" description="Helical" evidence="6">
    <location>
        <begin position="112"/>
        <end position="129"/>
    </location>
</feature>
<keyword evidence="4 6" id="KW-1133">Transmembrane helix</keyword>
<accession>A0A9X0WKN9</accession>
<dbReference type="EMBL" id="NRSD01000023">
    <property type="protein sequence ID" value="MBK1646343.1"/>
    <property type="molecule type" value="Genomic_DNA"/>
</dbReference>
<feature type="transmembrane region" description="Helical" evidence="6">
    <location>
        <begin position="81"/>
        <end position="100"/>
    </location>
</feature>
<keyword evidence="5 6" id="KW-0472">Membrane</keyword>
<evidence type="ECO:0000256" key="2">
    <source>
        <dbReference type="ARBA" id="ARBA00022692"/>
    </source>
</evidence>
<name>A0A9X0WKN9_9GAMM</name>
<evidence type="ECO:0000256" key="4">
    <source>
        <dbReference type="ARBA" id="ARBA00022989"/>
    </source>
</evidence>
<feature type="transmembrane region" description="Helical" evidence="6">
    <location>
        <begin position="234"/>
        <end position="251"/>
    </location>
</feature>
<evidence type="ECO:0000313" key="8">
    <source>
        <dbReference type="Proteomes" id="UP001138802"/>
    </source>
</evidence>
<keyword evidence="8" id="KW-1185">Reference proteome</keyword>
<dbReference type="GO" id="GO:0005886">
    <property type="term" value="C:plasma membrane"/>
    <property type="evidence" value="ECO:0007669"/>
    <property type="project" value="TreeGrafter"/>
</dbReference>
<feature type="transmembrane region" description="Helical" evidence="6">
    <location>
        <begin position="179"/>
        <end position="196"/>
    </location>
</feature>